<keyword evidence="8" id="KW-0496">Mitochondrion</keyword>
<feature type="transmembrane region" description="Helical" evidence="12">
    <location>
        <begin position="285"/>
        <end position="304"/>
    </location>
</feature>
<keyword evidence="4 10" id="KW-0812">Transmembrane</keyword>
<dbReference type="Proteomes" id="UP000268321">
    <property type="component" value="Unassembled WGS sequence"/>
</dbReference>
<dbReference type="AlphaFoldDB" id="A0A4P9Z8V9"/>
<evidence type="ECO:0000256" key="12">
    <source>
        <dbReference type="SAM" id="Phobius"/>
    </source>
</evidence>
<dbReference type="PANTHER" id="PTHR45760:SF2">
    <property type="entry name" value="FI19922P1-RELATED"/>
    <property type="match status" value="1"/>
</dbReference>
<dbReference type="PANTHER" id="PTHR45760">
    <property type="entry name" value="FI19922P1-RELATED"/>
    <property type="match status" value="1"/>
</dbReference>
<dbReference type="GO" id="GO:1990542">
    <property type="term" value="P:mitochondrial transmembrane transport"/>
    <property type="evidence" value="ECO:0007669"/>
    <property type="project" value="InterPro"/>
</dbReference>
<name>A0A4P9Z8V9_9ASCO</name>
<feature type="repeat" description="Solcar" evidence="10">
    <location>
        <begin position="32"/>
        <end position="165"/>
    </location>
</feature>
<keyword evidence="7 12" id="KW-1133">Transmembrane helix</keyword>
<sequence>MPMSSELAGAIEDETLHITRHDTVQVSSSGEITAVQRMLSACLGLLITSFAVTPFDVVRIRMQQQEVMRPEVTCCEPFARSASSGPKPGAFPACPSSAPGVFWLNQHYCNSPQTCPRITSTMQGLMSISHNESPTALWRGLLLTLFMAVPANIIYFTGYEYIRDHSFVQSPVLNPLLCGSLARAIAATVIAPVELLKTRLQSIPSERGRAGAVSRSNVLASLVRDSMQAARTHGVALLFRGLGITLWRDVPFLGVYWLSYEFCKETLGRAMNVDFGALRQDDWRIFAVSFLSGSLSGLVAAFVTNPFDVGKTRLQIQADQAVKKQQSLFGFLHSIYKTEGVLALYRGFAPRVMKVVPLCAIMISSYEVAKKIFKDSM</sequence>
<evidence type="ECO:0000256" key="1">
    <source>
        <dbReference type="ARBA" id="ARBA00004448"/>
    </source>
</evidence>
<reference evidence="14" key="1">
    <citation type="journal article" date="2018" name="Nat. Microbiol.">
        <title>Leveraging single-cell genomics to expand the fungal tree of life.</title>
        <authorList>
            <person name="Ahrendt S.R."/>
            <person name="Quandt C.A."/>
            <person name="Ciobanu D."/>
            <person name="Clum A."/>
            <person name="Salamov A."/>
            <person name="Andreopoulos B."/>
            <person name="Cheng J.F."/>
            <person name="Woyke T."/>
            <person name="Pelin A."/>
            <person name="Henrissat B."/>
            <person name="Reynolds N.K."/>
            <person name="Benny G.L."/>
            <person name="Smith M.E."/>
            <person name="James T.Y."/>
            <person name="Grigoriev I.V."/>
        </authorList>
    </citation>
    <scope>NUCLEOTIDE SEQUENCE [LARGE SCALE GENOMIC DNA]</scope>
    <source>
        <strain evidence="14">Baker2002</strain>
    </source>
</reference>
<evidence type="ECO:0000256" key="9">
    <source>
        <dbReference type="ARBA" id="ARBA00023136"/>
    </source>
</evidence>
<dbReference type="PROSITE" id="PS50920">
    <property type="entry name" value="SOLCAR"/>
    <property type="match status" value="3"/>
</dbReference>
<evidence type="ECO:0000256" key="2">
    <source>
        <dbReference type="ARBA" id="ARBA00006375"/>
    </source>
</evidence>
<accession>A0A4P9Z8V9</accession>
<keyword evidence="9 10" id="KW-0472">Membrane</keyword>
<dbReference type="InterPro" id="IPR018108">
    <property type="entry name" value="MCP_transmembrane"/>
</dbReference>
<keyword evidence="14" id="KW-1185">Reference proteome</keyword>
<keyword evidence="5" id="KW-0677">Repeat</keyword>
<dbReference type="InterPro" id="IPR045315">
    <property type="entry name" value="Mtm1-like"/>
</dbReference>
<evidence type="ECO:0000256" key="5">
    <source>
        <dbReference type="ARBA" id="ARBA00022737"/>
    </source>
</evidence>
<evidence type="ECO:0000256" key="3">
    <source>
        <dbReference type="ARBA" id="ARBA00022448"/>
    </source>
</evidence>
<protein>
    <submittedName>
        <fullName evidence="13">Mitochondrial carrier</fullName>
    </submittedName>
</protein>
<keyword evidence="3 11" id="KW-0813">Transport</keyword>
<dbReference type="Gene3D" id="1.50.40.10">
    <property type="entry name" value="Mitochondrial carrier domain"/>
    <property type="match status" value="1"/>
</dbReference>
<gene>
    <name evidence="13" type="ORF">METBISCDRAFT_24467</name>
</gene>
<evidence type="ECO:0000256" key="11">
    <source>
        <dbReference type="RuleBase" id="RU000488"/>
    </source>
</evidence>
<comment type="similarity">
    <text evidence="2 11">Belongs to the mitochondrial carrier (TC 2.A.29) family.</text>
</comment>
<organism evidence="13 14">
    <name type="scientific">Metschnikowia bicuspidata</name>
    <dbReference type="NCBI Taxonomy" id="27322"/>
    <lineage>
        <taxon>Eukaryota</taxon>
        <taxon>Fungi</taxon>
        <taxon>Dikarya</taxon>
        <taxon>Ascomycota</taxon>
        <taxon>Saccharomycotina</taxon>
        <taxon>Pichiomycetes</taxon>
        <taxon>Metschnikowiaceae</taxon>
        <taxon>Metschnikowia</taxon>
    </lineage>
</organism>
<feature type="repeat" description="Solcar" evidence="10">
    <location>
        <begin position="170"/>
        <end position="266"/>
    </location>
</feature>
<dbReference type="Pfam" id="PF00153">
    <property type="entry name" value="Mito_carr"/>
    <property type="match status" value="4"/>
</dbReference>
<dbReference type="PRINTS" id="PR00926">
    <property type="entry name" value="MITOCARRIER"/>
</dbReference>
<feature type="repeat" description="Solcar" evidence="10">
    <location>
        <begin position="284"/>
        <end position="372"/>
    </location>
</feature>
<evidence type="ECO:0000256" key="8">
    <source>
        <dbReference type="ARBA" id="ARBA00023128"/>
    </source>
</evidence>
<comment type="subcellular location">
    <subcellularLocation>
        <location evidence="1">Mitochondrion inner membrane</location>
        <topology evidence="1">Multi-pass membrane protein</topology>
    </subcellularLocation>
</comment>
<evidence type="ECO:0000256" key="6">
    <source>
        <dbReference type="ARBA" id="ARBA00022792"/>
    </source>
</evidence>
<keyword evidence="6" id="KW-0999">Mitochondrion inner membrane</keyword>
<dbReference type="SUPFAM" id="SSF103506">
    <property type="entry name" value="Mitochondrial carrier"/>
    <property type="match status" value="1"/>
</dbReference>
<dbReference type="EMBL" id="ML004504">
    <property type="protein sequence ID" value="RKP29174.1"/>
    <property type="molecule type" value="Genomic_DNA"/>
</dbReference>
<evidence type="ECO:0000313" key="13">
    <source>
        <dbReference type="EMBL" id="RKP29174.1"/>
    </source>
</evidence>
<proteinExistence type="inferred from homology"/>
<evidence type="ECO:0000256" key="4">
    <source>
        <dbReference type="ARBA" id="ARBA00022692"/>
    </source>
</evidence>
<evidence type="ECO:0000256" key="7">
    <source>
        <dbReference type="ARBA" id="ARBA00022989"/>
    </source>
</evidence>
<evidence type="ECO:0000256" key="10">
    <source>
        <dbReference type="PROSITE-ProRule" id="PRU00282"/>
    </source>
</evidence>
<feature type="transmembrane region" description="Helical" evidence="12">
    <location>
        <begin position="136"/>
        <end position="157"/>
    </location>
</feature>
<dbReference type="InterPro" id="IPR002067">
    <property type="entry name" value="MCP"/>
</dbReference>
<dbReference type="GO" id="GO:0005743">
    <property type="term" value="C:mitochondrial inner membrane"/>
    <property type="evidence" value="ECO:0007669"/>
    <property type="project" value="UniProtKB-SubCell"/>
</dbReference>
<evidence type="ECO:0000313" key="14">
    <source>
        <dbReference type="Proteomes" id="UP000268321"/>
    </source>
</evidence>
<dbReference type="InterPro" id="IPR023395">
    <property type="entry name" value="MCP_dom_sf"/>
</dbReference>
<dbReference type="OrthoDB" id="1747031at2759"/>